<name>A0A976MDV3_THEOR</name>
<dbReference type="Pfam" id="PF15906">
    <property type="entry name" value="zf-NOSIP"/>
    <property type="match status" value="1"/>
</dbReference>
<organism evidence="6 7">
    <name type="scientific">Theileria orientalis</name>
    <dbReference type="NCBI Taxonomy" id="68886"/>
    <lineage>
        <taxon>Eukaryota</taxon>
        <taxon>Sar</taxon>
        <taxon>Alveolata</taxon>
        <taxon>Apicomplexa</taxon>
        <taxon>Aconoidasida</taxon>
        <taxon>Piroplasmida</taxon>
        <taxon>Theileriidae</taxon>
        <taxon>Theileria</taxon>
    </lineage>
</organism>
<proteinExistence type="inferred from homology"/>
<sequence>MTRHSKNNTANSIFTYHERKKVKDFNTLTQRLGASSMRKFEQCWLCLATAVKPVTTPEGYIYCKECIIVSLSKQMEKNKKKISQWEIDMKAWKDQVEELKRQEDSEKKRKLVEENLYSLESVKKPKVLETNKKLFKEDVKEKFTGNFWVSQPTKTESMNSSSKKVDIEELEKKAPVKPKTTLTCPISGKPLKLKDLVDINPEVSNQSDAPNSEVVWLCSVSKKPILHNQACVYKKNGKLVMKQYLGTCDEEDATNDELFIRLIPAGTGFASHNNVEAKKFRPCMQ</sequence>
<evidence type="ECO:0000256" key="4">
    <source>
        <dbReference type="SAM" id="Coils"/>
    </source>
</evidence>
<keyword evidence="4" id="KW-0175">Coiled coil</keyword>
<dbReference type="AlphaFoldDB" id="A0A976MDV3"/>
<dbReference type="Gene3D" id="3.30.40.10">
    <property type="entry name" value="Zinc/RING finger domain, C3HC4 (zinc finger)"/>
    <property type="match status" value="1"/>
</dbReference>
<feature type="coiled-coil region" evidence="4">
    <location>
        <begin position="75"/>
        <end position="109"/>
    </location>
</feature>
<accession>A0A976MDV3</accession>
<dbReference type="InterPro" id="IPR031790">
    <property type="entry name" value="Znf-NOSIP"/>
</dbReference>
<gene>
    <name evidence="6" type="ORF">MACK_002655</name>
</gene>
<evidence type="ECO:0000256" key="1">
    <source>
        <dbReference type="ARBA" id="ARBA00004123"/>
    </source>
</evidence>
<comment type="similarity">
    <text evidence="2">Belongs to the NOSIP family.</text>
</comment>
<dbReference type="GO" id="GO:0061630">
    <property type="term" value="F:ubiquitin protein ligase activity"/>
    <property type="evidence" value="ECO:0007669"/>
    <property type="project" value="InterPro"/>
</dbReference>
<keyword evidence="3" id="KW-0539">Nucleus</keyword>
<protein>
    <recommendedName>
        <fullName evidence="5">Nitric oxide synthase-interacting protein zinc-finger domain-containing protein</fullName>
    </recommendedName>
</protein>
<evidence type="ECO:0000313" key="7">
    <source>
        <dbReference type="Proteomes" id="UP000244811"/>
    </source>
</evidence>
<feature type="domain" description="Nitric oxide synthase-interacting protein zinc-finger" evidence="5">
    <location>
        <begin position="4"/>
        <end position="70"/>
    </location>
</feature>
<dbReference type="PANTHER" id="PTHR13063:SF10">
    <property type="entry name" value="NITRIC OXIDE SYNTHASE-INTERACTING PROTEIN"/>
    <property type="match status" value="1"/>
</dbReference>
<dbReference type="PANTHER" id="PTHR13063">
    <property type="entry name" value="ENOS INTERACTING PROTEIN"/>
    <property type="match status" value="1"/>
</dbReference>
<comment type="subcellular location">
    <subcellularLocation>
        <location evidence="1">Nucleus</location>
    </subcellularLocation>
</comment>
<dbReference type="GO" id="GO:0005634">
    <property type="term" value="C:nucleus"/>
    <property type="evidence" value="ECO:0007669"/>
    <property type="project" value="UniProtKB-SubCell"/>
</dbReference>
<evidence type="ECO:0000256" key="3">
    <source>
        <dbReference type="ARBA" id="ARBA00023242"/>
    </source>
</evidence>
<dbReference type="InterPro" id="IPR013083">
    <property type="entry name" value="Znf_RING/FYVE/PHD"/>
</dbReference>
<dbReference type="SUPFAM" id="SSF57850">
    <property type="entry name" value="RING/U-box"/>
    <property type="match status" value="1"/>
</dbReference>
<evidence type="ECO:0000313" key="6">
    <source>
        <dbReference type="EMBL" id="UKK02562.1"/>
    </source>
</evidence>
<reference evidence="6" key="1">
    <citation type="submission" date="2022-07" db="EMBL/GenBank/DDBJ databases">
        <title>Evaluation of T. orientalis genome assembly methods using nanopore sequencing and analysis of variation between genomes.</title>
        <authorList>
            <person name="Yam J."/>
            <person name="Micallef M.L."/>
            <person name="Liu M."/>
            <person name="Djordjevic S.P."/>
            <person name="Bogema D.R."/>
            <person name="Jenkins C."/>
        </authorList>
    </citation>
    <scope>NUCLEOTIDE SEQUENCE</scope>
    <source>
        <strain evidence="6">Goon Nure</strain>
    </source>
</reference>
<dbReference type="InterPro" id="IPR016818">
    <property type="entry name" value="NOSIP"/>
</dbReference>
<dbReference type="Proteomes" id="UP000244811">
    <property type="component" value="Chromosome 4"/>
</dbReference>
<dbReference type="EMBL" id="CP056072">
    <property type="protein sequence ID" value="UKK02562.1"/>
    <property type="molecule type" value="Genomic_DNA"/>
</dbReference>
<evidence type="ECO:0000256" key="2">
    <source>
        <dbReference type="ARBA" id="ARBA00008126"/>
    </source>
</evidence>
<evidence type="ECO:0000259" key="5">
    <source>
        <dbReference type="Pfam" id="PF15906"/>
    </source>
</evidence>